<dbReference type="AlphaFoldDB" id="A0A382BNS2"/>
<evidence type="ECO:0000313" key="1">
    <source>
        <dbReference type="EMBL" id="SVB14763.1"/>
    </source>
</evidence>
<sequence length="133" mass="15728">MIFNIKKTWWPAKDVTLVKKAIRFAARRYGMKDLVLNVKLGKPSEKYFGFSAYDDDLGFKIWIYPSDAVVRTIFHEMTHVKQTWYGELDLNAPGAPRWKGKKCKAKYKNQPWEIEAHKMEKVLYKEWKRAGIV</sequence>
<proteinExistence type="predicted"/>
<evidence type="ECO:0008006" key="2">
    <source>
        <dbReference type="Google" id="ProtNLM"/>
    </source>
</evidence>
<name>A0A382BNS2_9ZZZZ</name>
<reference evidence="1" key="1">
    <citation type="submission" date="2018-05" db="EMBL/GenBank/DDBJ databases">
        <authorList>
            <person name="Lanie J.A."/>
            <person name="Ng W.-L."/>
            <person name="Kazmierczak K.M."/>
            <person name="Andrzejewski T.M."/>
            <person name="Davidsen T.M."/>
            <person name="Wayne K.J."/>
            <person name="Tettelin H."/>
            <person name="Glass J.I."/>
            <person name="Rusch D."/>
            <person name="Podicherti R."/>
            <person name="Tsui H.-C.T."/>
            <person name="Winkler M.E."/>
        </authorList>
    </citation>
    <scope>NUCLEOTIDE SEQUENCE</scope>
</reference>
<gene>
    <name evidence="1" type="ORF">METZ01_LOCUS167617</name>
</gene>
<accession>A0A382BNS2</accession>
<organism evidence="1">
    <name type="scientific">marine metagenome</name>
    <dbReference type="NCBI Taxonomy" id="408172"/>
    <lineage>
        <taxon>unclassified sequences</taxon>
        <taxon>metagenomes</taxon>
        <taxon>ecological metagenomes</taxon>
    </lineage>
</organism>
<dbReference type="EMBL" id="UINC01030409">
    <property type="protein sequence ID" value="SVB14763.1"/>
    <property type="molecule type" value="Genomic_DNA"/>
</dbReference>
<protein>
    <recommendedName>
        <fullName evidence="2">SprT-like domain-containing protein</fullName>
    </recommendedName>
</protein>